<evidence type="ECO:0000313" key="1">
    <source>
        <dbReference type="EMBL" id="MDH4573692.1"/>
    </source>
</evidence>
<protein>
    <recommendedName>
        <fullName evidence="3">Integrase</fullName>
    </recommendedName>
</protein>
<gene>
    <name evidence="1" type="ORF">CUR86_15500</name>
</gene>
<name>A0ABT6I7G1_9GAMM</name>
<keyword evidence="2" id="KW-1185">Reference proteome</keyword>
<sequence>MSGGAVATIVERRKKDGSFSYLARIRIARRGREDDTESRTFPRKAMAEEWAKRRELELSAPGDFRWRGAVARHCREERASVTAKSFSMRCADIDESGPRL</sequence>
<dbReference type="Proteomes" id="UP001162135">
    <property type="component" value="Unassembled WGS sequence"/>
</dbReference>
<reference evidence="1" key="1">
    <citation type="journal article" date="2015" name="Antonie Van Leeuwenhoek">
        <title>Comparative 16S rRNA signatures and multilocus sequence analysis for the genus Salinicola and description of Salinicola acroporae sp. nov., isolated from coral Acropora digitifera.</title>
        <authorList>
            <person name="Lepcha R.T."/>
            <person name="Poddar A."/>
            <person name="Schumann P."/>
            <person name="Das S.K."/>
        </authorList>
    </citation>
    <scope>NUCLEOTIDE SEQUENCE</scope>
    <source>
        <strain evidence="1">S4-41</strain>
    </source>
</reference>
<accession>A0ABT6I7G1</accession>
<evidence type="ECO:0000313" key="2">
    <source>
        <dbReference type="Proteomes" id="UP001162135"/>
    </source>
</evidence>
<evidence type="ECO:0008006" key="3">
    <source>
        <dbReference type="Google" id="ProtNLM"/>
    </source>
</evidence>
<dbReference type="EMBL" id="PGFS01000001">
    <property type="protein sequence ID" value="MDH4573692.1"/>
    <property type="molecule type" value="Genomic_DNA"/>
</dbReference>
<proteinExistence type="predicted"/>
<organism evidence="1 2">
    <name type="scientific">Salinicola acroporae</name>
    <dbReference type="NCBI Taxonomy" id="1541440"/>
    <lineage>
        <taxon>Bacteria</taxon>
        <taxon>Pseudomonadati</taxon>
        <taxon>Pseudomonadota</taxon>
        <taxon>Gammaproteobacteria</taxon>
        <taxon>Oceanospirillales</taxon>
        <taxon>Halomonadaceae</taxon>
        <taxon>Salinicola</taxon>
    </lineage>
</organism>
<reference evidence="1" key="2">
    <citation type="submission" date="2017-11" db="EMBL/GenBank/DDBJ databases">
        <authorList>
            <person name="Das S.K."/>
        </authorList>
    </citation>
    <scope>NUCLEOTIDE SEQUENCE</scope>
    <source>
        <strain evidence="1">S4-41</strain>
    </source>
</reference>
<comment type="caution">
    <text evidence="1">The sequence shown here is derived from an EMBL/GenBank/DDBJ whole genome shotgun (WGS) entry which is preliminary data.</text>
</comment>